<dbReference type="EMBL" id="AP024545">
    <property type="protein sequence ID" value="BCT93811.1"/>
    <property type="molecule type" value="Genomic_DNA"/>
</dbReference>
<feature type="transmembrane region" description="Helical" evidence="7">
    <location>
        <begin position="146"/>
        <end position="166"/>
    </location>
</feature>
<dbReference type="InterPro" id="IPR051907">
    <property type="entry name" value="DoxX-like_oxidoreductase"/>
</dbReference>
<sequence length="177" mass="19397">MHATLAANAHTRPSFLHAIARRIDQAIALFSRIPHSFIAFLARFSLAVTFWVSGQTKVEGFVADPIGLTFQPGVPHLSENALELFRTDYALPFLPPDLAAVMAATAEHVFPVLLLLGLATRFSALALLGMTLVIEIFVYPDAYPTHGLWAALMLYLMARGPGVFSLDHLVARRFRAA</sequence>
<evidence type="ECO:0000256" key="6">
    <source>
        <dbReference type="ARBA" id="ARBA00023136"/>
    </source>
</evidence>
<keyword evidence="3" id="KW-1003">Cell membrane</keyword>
<evidence type="ECO:0000313" key="9">
    <source>
        <dbReference type="Proteomes" id="UP000681317"/>
    </source>
</evidence>
<evidence type="ECO:0000256" key="2">
    <source>
        <dbReference type="ARBA" id="ARBA00006679"/>
    </source>
</evidence>
<protein>
    <recommendedName>
        <fullName evidence="10">Oxidoreductase</fullName>
    </recommendedName>
</protein>
<evidence type="ECO:0000256" key="5">
    <source>
        <dbReference type="ARBA" id="ARBA00022989"/>
    </source>
</evidence>
<evidence type="ECO:0008006" key="10">
    <source>
        <dbReference type="Google" id="ProtNLM"/>
    </source>
</evidence>
<reference evidence="8 9" key="1">
    <citation type="submission" date="2021-03" db="EMBL/GenBank/DDBJ databases">
        <title>Complete Genome Sequences of Two Lysobacter Strains Isolated from Sea Water (Lysobacter caseinilyticus) and Soil (Lysobacter helvus) in South Korea.</title>
        <authorList>
            <person name="Watanabe Y."/>
            <person name="Arakawa K."/>
        </authorList>
    </citation>
    <scope>NUCLEOTIDE SEQUENCE [LARGE SCALE GENOMIC DNA]</scope>
    <source>
        <strain evidence="8 9">KVB24</strain>
    </source>
</reference>
<dbReference type="Proteomes" id="UP000681317">
    <property type="component" value="Chromosome"/>
</dbReference>
<feature type="transmembrane region" description="Helical" evidence="7">
    <location>
        <begin position="112"/>
        <end position="134"/>
    </location>
</feature>
<evidence type="ECO:0000256" key="7">
    <source>
        <dbReference type="SAM" id="Phobius"/>
    </source>
</evidence>
<evidence type="ECO:0000256" key="3">
    <source>
        <dbReference type="ARBA" id="ARBA00022475"/>
    </source>
</evidence>
<organism evidence="8 9">
    <name type="scientific">Noviluteimonas caseinilytica</name>
    <dbReference type="NCBI Taxonomy" id="2675101"/>
    <lineage>
        <taxon>Bacteria</taxon>
        <taxon>Pseudomonadati</taxon>
        <taxon>Pseudomonadota</taxon>
        <taxon>Gammaproteobacteria</taxon>
        <taxon>Lysobacterales</taxon>
        <taxon>Lysobacteraceae</taxon>
        <taxon>Noviluteimonas</taxon>
    </lineage>
</organism>
<dbReference type="PANTHER" id="PTHR33452:SF1">
    <property type="entry name" value="INNER MEMBRANE PROTEIN YPHA-RELATED"/>
    <property type="match status" value="1"/>
</dbReference>
<dbReference type="PANTHER" id="PTHR33452">
    <property type="entry name" value="OXIDOREDUCTASE CATD-RELATED"/>
    <property type="match status" value="1"/>
</dbReference>
<evidence type="ECO:0000256" key="1">
    <source>
        <dbReference type="ARBA" id="ARBA00004651"/>
    </source>
</evidence>
<comment type="similarity">
    <text evidence="2">Belongs to the DoxX family.</text>
</comment>
<dbReference type="InterPro" id="IPR032808">
    <property type="entry name" value="DoxX"/>
</dbReference>
<keyword evidence="4 7" id="KW-0812">Transmembrane</keyword>
<accession>A0ABM7Q8P2</accession>
<dbReference type="RefSeq" id="WP_213434725.1">
    <property type="nucleotide sequence ID" value="NZ_AP024545.1"/>
</dbReference>
<proteinExistence type="inferred from homology"/>
<dbReference type="Pfam" id="PF07681">
    <property type="entry name" value="DoxX"/>
    <property type="match status" value="1"/>
</dbReference>
<comment type="subcellular location">
    <subcellularLocation>
        <location evidence="1">Cell membrane</location>
        <topology evidence="1">Multi-pass membrane protein</topology>
    </subcellularLocation>
</comment>
<gene>
    <name evidence="8" type="ORF">LYSCAS_28350</name>
</gene>
<keyword evidence="9" id="KW-1185">Reference proteome</keyword>
<evidence type="ECO:0000313" key="8">
    <source>
        <dbReference type="EMBL" id="BCT93811.1"/>
    </source>
</evidence>
<keyword evidence="5 7" id="KW-1133">Transmembrane helix</keyword>
<evidence type="ECO:0000256" key="4">
    <source>
        <dbReference type="ARBA" id="ARBA00022692"/>
    </source>
</evidence>
<name>A0ABM7Q8P2_9GAMM</name>
<keyword evidence="6 7" id="KW-0472">Membrane</keyword>